<feature type="short sequence motif" description="Q motif" evidence="18">
    <location>
        <begin position="1059"/>
        <end position="1087"/>
    </location>
</feature>
<dbReference type="EMBL" id="BDHI01000015">
    <property type="protein sequence ID" value="GCB23735.1"/>
    <property type="molecule type" value="Genomic_DNA"/>
</dbReference>
<dbReference type="GO" id="GO:0000395">
    <property type="term" value="P:mRNA 5'-splice site recognition"/>
    <property type="evidence" value="ECO:0007669"/>
    <property type="project" value="TreeGrafter"/>
</dbReference>
<dbReference type="InterPro" id="IPR001650">
    <property type="entry name" value="Helicase_C-like"/>
</dbReference>
<comment type="subunit">
    <text evidence="14">Component of the U5 snRNP complex.</text>
</comment>
<dbReference type="PROSITE" id="PS51194">
    <property type="entry name" value="HELICASE_CTER"/>
    <property type="match status" value="1"/>
</dbReference>
<dbReference type="Pfam" id="PF00270">
    <property type="entry name" value="DEAD"/>
    <property type="match status" value="1"/>
</dbReference>
<dbReference type="InterPro" id="IPR014001">
    <property type="entry name" value="Helicase_ATP-bd"/>
</dbReference>
<feature type="compositionally biased region" description="Pro residues" evidence="19">
    <location>
        <begin position="701"/>
        <end position="749"/>
    </location>
</feature>
<dbReference type="CDD" id="cd18787">
    <property type="entry name" value="SF2_C_DEAD"/>
    <property type="match status" value="1"/>
</dbReference>
<dbReference type="PANTHER" id="PTHR17204:SF5">
    <property type="entry name" value="PRE-MRNA-PROCESSING FACTOR 39"/>
    <property type="match status" value="1"/>
</dbReference>
<evidence type="ECO:0000313" key="23">
    <source>
        <dbReference type="EMBL" id="GCB23735.1"/>
    </source>
</evidence>
<keyword evidence="24" id="KW-1185">Reference proteome</keyword>
<comment type="similarity">
    <text evidence="13">Belongs to the PRP39 family.</text>
</comment>
<dbReference type="GO" id="GO:0005524">
    <property type="term" value="F:ATP binding"/>
    <property type="evidence" value="ECO:0007669"/>
    <property type="project" value="UniProtKB-KW"/>
</dbReference>
<evidence type="ECO:0000256" key="18">
    <source>
        <dbReference type="PROSITE-ProRule" id="PRU00552"/>
    </source>
</evidence>
<evidence type="ECO:0000256" key="13">
    <source>
        <dbReference type="ARBA" id="ARBA00038019"/>
    </source>
</evidence>
<organism evidence="23 24">
    <name type="scientific">Aspergillus awamori</name>
    <name type="common">Black koji mold</name>
    <dbReference type="NCBI Taxonomy" id="105351"/>
    <lineage>
        <taxon>Eukaryota</taxon>
        <taxon>Fungi</taxon>
        <taxon>Dikarya</taxon>
        <taxon>Ascomycota</taxon>
        <taxon>Pezizomycotina</taxon>
        <taxon>Eurotiomycetes</taxon>
        <taxon>Eurotiomycetidae</taxon>
        <taxon>Eurotiales</taxon>
        <taxon>Aspergillaceae</taxon>
        <taxon>Aspergillus</taxon>
    </lineage>
</organism>
<keyword evidence="9" id="KW-0508">mRNA splicing</keyword>
<dbReference type="GO" id="GO:0016787">
    <property type="term" value="F:hydrolase activity"/>
    <property type="evidence" value="ECO:0007669"/>
    <property type="project" value="UniProtKB-KW"/>
</dbReference>
<feature type="domain" description="DEAD-box RNA helicase Q" evidence="22">
    <location>
        <begin position="1059"/>
        <end position="1087"/>
    </location>
</feature>
<dbReference type="STRING" id="105351.A0A401KWV1"/>
<dbReference type="EC" id="3.6.4.13" evidence="2"/>
<dbReference type="GO" id="GO:0000243">
    <property type="term" value="C:commitment complex"/>
    <property type="evidence" value="ECO:0007669"/>
    <property type="project" value="TreeGrafter"/>
</dbReference>
<dbReference type="PANTHER" id="PTHR17204">
    <property type="entry name" value="PRE-MRNA PROCESSING PROTEIN PRP39-RELATED"/>
    <property type="match status" value="1"/>
</dbReference>
<dbReference type="SUPFAM" id="SSF48452">
    <property type="entry name" value="TPR-like"/>
    <property type="match status" value="1"/>
</dbReference>
<evidence type="ECO:0000256" key="3">
    <source>
        <dbReference type="ARBA" id="ARBA00022664"/>
    </source>
</evidence>
<evidence type="ECO:0000256" key="10">
    <source>
        <dbReference type="ARBA" id="ARBA00023242"/>
    </source>
</evidence>
<feature type="compositionally biased region" description="Gly residues" evidence="19">
    <location>
        <begin position="1488"/>
        <end position="1497"/>
    </location>
</feature>
<feature type="domain" description="Helicase ATP-binding" evidence="20">
    <location>
        <begin position="1090"/>
        <end position="1296"/>
    </location>
</feature>
<dbReference type="InterPro" id="IPR003107">
    <property type="entry name" value="HAT"/>
</dbReference>
<evidence type="ECO:0000259" key="20">
    <source>
        <dbReference type="PROSITE" id="PS51192"/>
    </source>
</evidence>
<dbReference type="FunFam" id="1.25.40.10:FF:000064">
    <property type="entry name" value="Putative pre-mrna-processing factor 39"/>
    <property type="match status" value="1"/>
</dbReference>
<dbReference type="Proteomes" id="UP000286921">
    <property type="component" value="Unassembled WGS sequence"/>
</dbReference>
<feature type="region of interest" description="Disordered" evidence="19">
    <location>
        <begin position="661"/>
        <end position="897"/>
    </location>
</feature>
<dbReference type="PROSITE" id="PS00039">
    <property type="entry name" value="DEAD_ATP_HELICASE"/>
    <property type="match status" value="1"/>
</dbReference>
<comment type="catalytic activity">
    <reaction evidence="17">
        <text>ATP + H2O = ADP + phosphate + H(+)</text>
        <dbReference type="Rhea" id="RHEA:13065"/>
        <dbReference type="ChEBI" id="CHEBI:15377"/>
        <dbReference type="ChEBI" id="CHEBI:15378"/>
        <dbReference type="ChEBI" id="CHEBI:30616"/>
        <dbReference type="ChEBI" id="CHEBI:43474"/>
        <dbReference type="ChEBI" id="CHEBI:456216"/>
        <dbReference type="EC" id="3.6.4.13"/>
    </reaction>
</comment>
<dbReference type="Pfam" id="PF00271">
    <property type="entry name" value="Helicase_C"/>
    <property type="match status" value="1"/>
</dbReference>
<evidence type="ECO:0000256" key="19">
    <source>
        <dbReference type="SAM" id="MobiDB-lite"/>
    </source>
</evidence>
<feature type="domain" description="Helicase C-terminal" evidence="21">
    <location>
        <begin position="1307"/>
        <end position="1470"/>
    </location>
</feature>
<evidence type="ECO:0000256" key="4">
    <source>
        <dbReference type="ARBA" id="ARBA00022737"/>
    </source>
</evidence>
<evidence type="ECO:0000256" key="8">
    <source>
        <dbReference type="ARBA" id="ARBA00022840"/>
    </source>
</evidence>
<dbReference type="FunFam" id="1.25.40.10:FF:000451">
    <property type="entry name" value="mRNA splicing protein (Prp39), putative"/>
    <property type="match status" value="1"/>
</dbReference>
<feature type="compositionally biased region" description="Polar residues" evidence="19">
    <location>
        <begin position="828"/>
        <end position="837"/>
    </location>
</feature>
<dbReference type="InterPro" id="IPR000629">
    <property type="entry name" value="RNA-helicase_DEAD-box_CS"/>
</dbReference>
<dbReference type="SMART" id="SM00386">
    <property type="entry name" value="HAT"/>
    <property type="match status" value="8"/>
</dbReference>
<evidence type="ECO:0000256" key="6">
    <source>
        <dbReference type="ARBA" id="ARBA00022801"/>
    </source>
</evidence>
<dbReference type="GO" id="GO:0005685">
    <property type="term" value="C:U1 snRNP"/>
    <property type="evidence" value="ECO:0007669"/>
    <property type="project" value="TreeGrafter"/>
</dbReference>
<feature type="compositionally biased region" description="Polar residues" evidence="19">
    <location>
        <begin position="669"/>
        <end position="685"/>
    </location>
</feature>
<comment type="function">
    <text evidence="11">ATP-dependent RNA helicase involved in mRNA splicing. May destabilize the U1/5'-splice site duplex to permit an effective competition for the 5'-splice site by the U6 snRNA, resulting in the switch between U1 and U6 at the 5'-splice site. May also act to unwind the U4/U6 base-pairing interaction in the U4/U6/U5 snRNP, facilitating the first covalent step of splicing.</text>
</comment>
<dbReference type="Pfam" id="PF23240">
    <property type="entry name" value="HAT_PRP39_N"/>
    <property type="match status" value="1"/>
</dbReference>
<evidence type="ECO:0000256" key="7">
    <source>
        <dbReference type="ARBA" id="ARBA00022806"/>
    </source>
</evidence>
<dbReference type="InterPro" id="IPR011545">
    <property type="entry name" value="DEAD/DEAH_box_helicase_dom"/>
</dbReference>
<dbReference type="InterPro" id="IPR027417">
    <property type="entry name" value="P-loop_NTPase"/>
</dbReference>
<evidence type="ECO:0000256" key="15">
    <source>
        <dbReference type="ARBA" id="ARBA00039685"/>
    </source>
</evidence>
<evidence type="ECO:0000256" key="12">
    <source>
        <dbReference type="ARBA" id="ARBA00037954"/>
    </source>
</evidence>
<comment type="subcellular location">
    <subcellularLocation>
        <location evidence="1">Nucleus</location>
    </subcellularLocation>
</comment>
<evidence type="ECO:0000256" key="14">
    <source>
        <dbReference type="ARBA" id="ARBA00038719"/>
    </source>
</evidence>
<dbReference type="Pfam" id="PF23241">
    <property type="entry name" value="HAT_PRP39_C"/>
    <property type="match status" value="1"/>
</dbReference>
<keyword evidence="7 23" id="KW-0347">Helicase</keyword>
<dbReference type="GO" id="GO:0003724">
    <property type="term" value="F:RNA helicase activity"/>
    <property type="evidence" value="ECO:0007669"/>
    <property type="project" value="UniProtKB-EC"/>
</dbReference>
<evidence type="ECO:0000256" key="2">
    <source>
        <dbReference type="ARBA" id="ARBA00012552"/>
    </source>
</evidence>
<evidence type="ECO:0000256" key="16">
    <source>
        <dbReference type="ARBA" id="ARBA00040398"/>
    </source>
</evidence>
<evidence type="ECO:0000256" key="1">
    <source>
        <dbReference type="ARBA" id="ARBA00004123"/>
    </source>
</evidence>
<evidence type="ECO:0000259" key="22">
    <source>
        <dbReference type="PROSITE" id="PS51195"/>
    </source>
</evidence>
<dbReference type="PROSITE" id="PS51192">
    <property type="entry name" value="HELICASE_ATP_BIND_1"/>
    <property type="match status" value="1"/>
</dbReference>
<evidence type="ECO:0000313" key="24">
    <source>
        <dbReference type="Proteomes" id="UP000286921"/>
    </source>
</evidence>
<dbReference type="FunFam" id="3.40.50.300:FF:000322">
    <property type="entry name" value="probable ATP-dependent RNA helicase DDX23"/>
    <property type="match status" value="1"/>
</dbReference>
<dbReference type="PROSITE" id="PS51195">
    <property type="entry name" value="Q_MOTIF"/>
    <property type="match status" value="1"/>
</dbReference>
<name>A0A401KWV1_ASPAW</name>
<keyword evidence="6" id="KW-0378">Hydrolase</keyword>
<dbReference type="InterPro" id="IPR059164">
    <property type="entry name" value="HAT_PRP39_C"/>
</dbReference>
<dbReference type="SMART" id="SM00487">
    <property type="entry name" value="DEXDc"/>
    <property type="match status" value="1"/>
</dbReference>
<feature type="compositionally biased region" description="Basic and acidic residues" evidence="19">
    <location>
        <begin position="773"/>
        <end position="782"/>
    </location>
</feature>
<evidence type="ECO:0000256" key="5">
    <source>
        <dbReference type="ARBA" id="ARBA00022741"/>
    </source>
</evidence>
<keyword evidence="4" id="KW-0677">Repeat</keyword>
<feature type="compositionally biased region" description="Basic and acidic residues" evidence="19">
    <location>
        <begin position="792"/>
        <end position="806"/>
    </location>
</feature>
<sequence>MADYNYGGSEEENAELKKLETELLDDPDNFETWEKLVRAGEALEGGINRNSNPQAITTVRNVYDRFLAKFPLLFGYWKKYADLEFSITGTEAADMVYERGVASISPSVDLWTNYCSFKAETSHDADVIRELFERGATSVGLDFLAHPFWDKYIEFEERLEAFDKIFAILGRVIHIPMHQYARYFERYRQLAQTRPVVELASPETLTQFRAELDAAAGHVAPGAKAEAEVERDLRLRVDSYHLEIFSKTQTETTKRWTYESEIKRPYFHVTELDEGQLNNWKKYLDFEESEGSYLRTQFLYERCLVTCAHYDEFWQRYARWMAGQPGKEEEVRNIYQRASCLYVPIANPATRLQYAYFEEMSGRVDVAKEIHDAILINLPNHVETIVSLANMSRRHGGLEAAIEVYKSQLDSPQSDLATKAALVAEWARLLWKIKGSPEDARQVFQTNQQYYMDSRPFWTSYLNFELDQPTSSSTENVQYERIKQVIEDIRSKSTLPADVVRELVQIYMVYLLERGTKDAAKEYMTLDREVHGPASVSKMKAAEAVQLPPAQPVPSATPVAEVVVPTPPQANPYAYYQQTPVNGGIEWRVERKARRHLQRAESRFSTALPDMMGSGWVDLMSLDIVLVYSNAVLQYSYNIEPYLHSRDHILRTWPLFPTVEHGQAAGDKPSSSAPSCNPSQASSSAVAMDGIMTNGSSEAHPPMPPPEPIERPPTPPPPPPEDSALPPPPPDTSAPPPPPEDLPPAPPPETEPKKKKVGWGTKRPAPTPLSVEELVRKKREADAAAAKPKFLSKKEREKLALEKRAQEVAATRRLKSEHASNGVDRSATHSPSVSSDGPNGDARSIPTGPRAMRNSDAAPTAPAAMRHSQSHNKNYDLAPPPPPKSMSFGLTSGKGDSRFVDEDEAAAQAALVKQRYMGADQTSNFSAKKKRKRTTDRKFNFEWNAEEDTSGDYNPLYQHRHETNFFGRGRLAGFGDDVAESVAHKYARALEDRDREAGSIRAREILEMERRRREESTRNQLDKHWSEKKLEHMRERDWRIFKEDFNISTKGGSVPNPMRSWDESNLPKRLMELINRVGYKEPTPIQRAAIPIAMQNRDLIGVAVTGSGKTAAFLLPLLCYIAELPRIDEFEWRKADGPYAIVLAPTRELAQQIEIEAKKFTGPLGFNVVSIVGGHSLEEQAYSLRDGAEIIIATPGRLVDCIERRILVLSQCCYVIMDEADRMIDLGFEEPVNKILDALPVSNEKPDSEDAENPLAMSRHINHDQHRYRQTMMYTATMPTAVERIARKYLRRPAIVTIGSAGEAVDTVEQRVEMIAGEDKRKKRLGDILSSGEFRAPIIVFVNIKRNCDAIAREIKQWGFSSVTLHGSKTQDQREAALASVRNGTTDVLVATDLAGRGIDVPDVSLVVNFNMATSIESYTHRIGRTGRAGKSGVAITFLGNEDADVMYDLKQMLMKSPISRVPEELRKHEAAQSKPTRGFSSKKNNEEGGGGGKAGW</sequence>
<evidence type="ECO:0000256" key="11">
    <source>
        <dbReference type="ARBA" id="ARBA00037504"/>
    </source>
</evidence>
<accession>A0A401KWV1</accession>
<keyword evidence="10" id="KW-0539">Nucleus</keyword>
<dbReference type="SMART" id="SM00490">
    <property type="entry name" value="HELICc"/>
    <property type="match status" value="1"/>
</dbReference>
<dbReference type="CDD" id="cd17945">
    <property type="entry name" value="DEADc_DDX23"/>
    <property type="match status" value="1"/>
</dbReference>
<protein>
    <recommendedName>
        <fullName evidence="16">Pre-mRNA-splicing ATP-dependent RNA helicase PRP28</fullName>
        <ecNumber evidence="2">3.6.4.13</ecNumber>
    </recommendedName>
    <alternativeName>
        <fullName evidence="15">Pre-mRNA-splicing ATP-dependent RNA helicase prp28</fullName>
    </alternativeName>
</protein>
<keyword evidence="5" id="KW-0547">Nucleotide-binding</keyword>
<feature type="region of interest" description="Disordered" evidence="19">
    <location>
        <begin position="1465"/>
        <end position="1497"/>
    </location>
</feature>
<evidence type="ECO:0000256" key="17">
    <source>
        <dbReference type="ARBA" id="ARBA00047984"/>
    </source>
</evidence>
<dbReference type="InterPro" id="IPR011990">
    <property type="entry name" value="TPR-like_helical_dom_sf"/>
</dbReference>
<dbReference type="Pfam" id="PF25430">
    <property type="entry name" value="DDX23"/>
    <property type="match status" value="1"/>
</dbReference>
<dbReference type="GO" id="GO:0030627">
    <property type="term" value="F:pre-mRNA 5'-splice site binding"/>
    <property type="evidence" value="ECO:0007669"/>
    <property type="project" value="TreeGrafter"/>
</dbReference>
<evidence type="ECO:0000256" key="9">
    <source>
        <dbReference type="ARBA" id="ARBA00023187"/>
    </source>
</evidence>
<dbReference type="InterPro" id="IPR057479">
    <property type="entry name" value="PRP28/DDX23-like_helical"/>
</dbReference>
<dbReference type="InterPro" id="IPR014014">
    <property type="entry name" value="RNA_helicase_DEAD_Q_motif"/>
</dbReference>
<dbReference type="GO" id="GO:0071004">
    <property type="term" value="C:U2-type prespliceosome"/>
    <property type="evidence" value="ECO:0007669"/>
    <property type="project" value="TreeGrafter"/>
</dbReference>
<comment type="similarity">
    <text evidence="12">Belongs to the DEAD box helicase family. DDX23/PRP28 subfamily.</text>
</comment>
<dbReference type="Gene3D" id="1.25.40.10">
    <property type="entry name" value="Tetratricopeptide repeat domain"/>
    <property type="match status" value="2"/>
</dbReference>
<dbReference type="Gene3D" id="3.40.50.300">
    <property type="entry name" value="P-loop containing nucleotide triphosphate hydrolases"/>
    <property type="match status" value="2"/>
</dbReference>
<reference evidence="23 24" key="1">
    <citation type="submission" date="2016-09" db="EMBL/GenBank/DDBJ databases">
        <title>Aspergillus awamori IFM 58123T.</title>
        <authorList>
            <person name="Kusuya Y."/>
            <person name="Shimizu M."/>
            <person name="Takahashi H."/>
            <person name="Yaguchi T."/>
        </authorList>
    </citation>
    <scope>NUCLEOTIDE SEQUENCE [LARGE SCALE GENOMIC DNA]</scope>
    <source>
        <strain evidence="23 24">IFM 58123</strain>
    </source>
</reference>
<gene>
    <name evidence="23" type="ORF">AAWM_06620</name>
</gene>
<evidence type="ECO:0000259" key="21">
    <source>
        <dbReference type="PROSITE" id="PS51194"/>
    </source>
</evidence>
<comment type="caution">
    <text evidence="23">The sequence shown here is derived from an EMBL/GenBank/DDBJ whole genome shotgun (WGS) entry which is preliminary data.</text>
</comment>
<proteinExistence type="inferred from homology"/>
<keyword evidence="3" id="KW-0507">mRNA processing</keyword>
<keyword evidence="8" id="KW-0067">ATP-binding</keyword>
<dbReference type="SUPFAM" id="SSF52540">
    <property type="entry name" value="P-loop containing nucleoside triphosphate hydrolases"/>
    <property type="match status" value="1"/>
</dbReference>